<reference evidence="1 2" key="1">
    <citation type="submission" date="2016-09" db="EMBL/GenBank/DDBJ databases">
        <authorList>
            <person name="Capua I."/>
            <person name="De Benedictis P."/>
            <person name="Joannis T."/>
            <person name="Lombin L.H."/>
            <person name="Cattoli G."/>
        </authorList>
    </citation>
    <scope>NUCLEOTIDE SEQUENCE [LARGE SCALE GENOMIC DNA]</scope>
    <source>
        <strain evidence="1 2">IMI 309357</strain>
    </source>
</reference>
<protein>
    <submittedName>
        <fullName evidence="1">Uncharacterized protein</fullName>
    </submittedName>
</protein>
<sequence>MESILEACLALSKNSRAQASNLLIVVDGVATIHEPKEFFKAGTYFINGDEIYSERSSGLHYGNLKGGYKYEFKYVPQYDVNTGAETADGLRPAKGVFPF</sequence>
<proteinExistence type="predicted"/>
<keyword evidence="2" id="KW-1185">Reference proteome</keyword>
<dbReference type="Proteomes" id="UP000176998">
    <property type="component" value="Unassembled WGS sequence"/>
</dbReference>
<dbReference type="GeneID" id="34557175"/>
<evidence type="ECO:0000313" key="1">
    <source>
        <dbReference type="EMBL" id="OHF00700.1"/>
    </source>
</evidence>
<comment type="caution">
    <text evidence="1">The sequence shown here is derived from an EMBL/GenBank/DDBJ whole genome shotgun (WGS) entry which is preliminary data.</text>
</comment>
<dbReference type="STRING" id="1209926.A0A1G4BGS6"/>
<accession>A0A1G4BGS6</accession>
<name>A0A1G4BGS6_9PEZI</name>
<dbReference type="EMBL" id="MJBS01000025">
    <property type="protein sequence ID" value="OHF00700.1"/>
    <property type="molecule type" value="Genomic_DNA"/>
</dbReference>
<dbReference type="RefSeq" id="XP_022477842.1">
    <property type="nucleotide sequence ID" value="XM_022615665.1"/>
</dbReference>
<organism evidence="1 2">
    <name type="scientific">Colletotrichum orchidophilum</name>
    <dbReference type="NCBI Taxonomy" id="1209926"/>
    <lineage>
        <taxon>Eukaryota</taxon>
        <taxon>Fungi</taxon>
        <taxon>Dikarya</taxon>
        <taxon>Ascomycota</taxon>
        <taxon>Pezizomycotina</taxon>
        <taxon>Sordariomycetes</taxon>
        <taxon>Hypocreomycetidae</taxon>
        <taxon>Glomerellales</taxon>
        <taxon>Glomerellaceae</taxon>
        <taxon>Colletotrichum</taxon>
    </lineage>
</organism>
<gene>
    <name evidence="1" type="ORF">CORC01_04017</name>
</gene>
<evidence type="ECO:0000313" key="2">
    <source>
        <dbReference type="Proteomes" id="UP000176998"/>
    </source>
</evidence>
<dbReference type="AlphaFoldDB" id="A0A1G4BGS6"/>